<dbReference type="AlphaFoldDB" id="A0A2G5TTI2"/>
<dbReference type="InterPro" id="IPR044926">
    <property type="entry name" value="RGS_subdomain_2"/>
</dbReference>
<comment type="caution">
    <text evidence="2">The sequence shown here is derived from an EMBL/GenBank/DDBJ whole genome shotgun (WGS) entry which is preliminary data.</text>
</comment>
<protein>
    <recommendedName>
        <fullName evidence="1">RGS domain-containing protein</fullName>
    </recommendedName>
</protein>
<dbReference type="InterPro" id="IPR024066">
    <property type="entry name" value="RGS_subdom1/3"/>
</dbReference>
<dbReference type="OrthoDB" id="196547at2759"/>
<dbReference type="InterPro" id="IPR016137">
    <property type="entry name" value="RGS"/>
</dbReference>
<dbReference type="Gene3D" id="1.10.167.10">
    <property type="entry name" value="Regulator of G-protein Signalling 4, domain 2"/>
    <property type="match status" value="1"/>
</dbReference>
<feature type="domain" description="RGS" evidence="1">
    <location>
        <begin position="41"/>
        <end position="163"/>
    </location>
</feature>
<keyword evidence="3" id="KW-1185">Reference proteome</keyword>
<dbReference type="Gene3D" id="1.10.196.10">
    <property type="match status" value="1"/>
</dbReference>
<accession>A0A2G5TTI2</accession>
<proteinExistence type="predicted"/>
<evidence type="ECO:0000259" key="1">
    <source>
        <dbReference type="PROSITE" id="PS50132"/>
    </source>
</evidence>
<dbReference type="SUPFAM" id="SSF48097">
    <property type="entry name" value="Regulator of G-protein signaling, RGS"/>
    <property type="match status" value="1"/>
</dbReference>
<dbReference type="STRING" id="1611254.A0A2G5TTI2"/>
<dbReference type="EMBL" id="PDUG01000005">
    <property type="protein sequence ID" value="PIC30597.1"/>
    <property type="molecule type" value="Genomic_DNA"/>
</dbReference>
<dbReference type="Proteomes" id="UP000230233">
    <property type="component" value="Chromosome V"/>
</dbReference>
<evidence type="ECO:0000313" key="2">
    <source>
        <dbReference type="EMBL" id="PIC30597.1"/>
    </source>
</evidence>
<reference evidence="3" key="1">
    <citation type="submission" date="2017-10" db="EMBL/GenBank/DDBJ databases">
        <title>Rapid genome shrinkage in a self-fertile nematode reveals novel sperm competition proteins.</title>
        <authorList>
            <person name="Yin D."/>
            <person name="Schwarz E.M."/>
            <person name="Thomas C.G."/>
            <person name="Felde R.L."/>
            <person name="Korf I.F."/>
            <person name="Cutter A.D."/>
            <person name="Schartner C.M."/>
            <person name="Ralston E.J."/>
            <person name="Meyer B.J."/>
            <person name="Haag E.S."/>
        </authorList>
    </citation>
    <scope>NUCLEOTIDE SEQUENCE [LARGE SCALE GENOMIC DNA]</scope>
    <source>
        <strain evidence="3">JU1422</strain>
    </source>
</reference>
<organism evidence="2 3">
    <name type="scientific">Caenorhabditis nigoni</name>
    <dbReference type="NCBI Taxonomy" id="1611254"/>
    <lineage>
        <taxon>Eukaryota</taxon>
        <taxon>Metazoa</taxon>
        <taxon>Ecdysozoa</taxon>
        <taxon>Nematoda</taxon>
        <taxon>Chromadorea</taxon>
        <taxon>Rhabditida</taxon>
        <taxon>Rhabditina</taxon>
        <taxon>Rhabditomorpha</taxon>
        <taxon>Rhabditoidea</taxon>
        <taxon>Rhabditidae</taxon>
        <taxon>Peloderinae</taxon>
        <taxon>Caenorhabditis</taxon>
    </lineage>
</organism>
<dbReference type="PROSITE" id="PS50132">
    <property type="entry name" value="RGS"/>
    <property type="match status" value="1"/>
</dbReference>
<dbReference type="PANTHER" id="PTHR10845:SF192">
    <property type="entry name" value="DOUBLE HIT, ISOFORM B"/>
    <property type="match status" value="1"/>
</dbReference>
<gene>
    <name evidence="2" type="primary">Cnig_chr_V.g21788</name>
    <name evidence="2" type="ORF">B9Z55_021788</name>
</gene>
<dbReference type="Pfam" id="PF00615">
    <property type="entry name" value="RGS"/>
    <property type="match status" value="1"/>
</dbReference>
<sequence>MVFCFFCRPSQIHPDPSDHSDPPLLPPQPLTFETVNGWSVCLSHLLATEAGQDEFEKFLQGEHSEDNLRFWKDVQELKKVQAEDDKKDVMKMDQKVSIIFDDYIAHGAKKEVSLRANTVAIVMENMKNPNKEVFDVAQQEIFDLMSRDSYLRYISGPSYQKLLDSVSASVPLLPATAEQQDVKCKTN</sequence>
<evidence type="ECO:0000313" key="3">
    <source>
        <dbReference type="Proteomes" id="UP000230233"/>
    </source>
</evidence>
<dbReference type="PRINTS" id="PR01301">
    <property type="entry name" value="RGSPROTEIN"/>
</dbReference>
<dbReference type="InterPro" id="IPR036305">
    <property type="entry name" value="RGS_sf"/>
</dbReference>
<dbReference type="SMART" id="SM00315">
    <property type="entry name" value="RGS"/>
    <property type="match status" value="1"/>
</dbReference>
<name>A0A2G5TTI2_9PELO</name>
<dbReference type="PANTHER" id="PTHR10845">
    <property type="entry name" value="REGULATOR OF G PROTEIN SIGNALING"/>
    <property type="match status" value="1"/>
</dbReference>